<feature type="domain" description="Beta-lactamase-related" evidence="2">
    <location>
        <begin position="48"/>
        <end position="364"/>
    </location>
</feature>
<name>A0A1I0PT58_9BACT</name>
<dbReference type="InterPro" id="IPR012338">
    <property type="entry name" value="Beta-lactam/transpept-like"/>
</dbReference>
<dbReference type="Proteomes" id="UP000199310">
    <property type="component" value="Unassembled WGS sequence"/>
</dbReference>
<accession>A0A1I0PT58</accession>
<dbReference type="STRING" id="29529.SAMN04488122_0965"/>
<feature type="signal peptide" evidence="1">
    <location>
        <begin position="1"/>
        <end position="19"/>
    </location>
</feature>
<dbReference type="PANTHER" id="PTHR46825">
    <property type="entry name" value="D-ALANYL-D-ALANINE-CARBOXYPEPTIDASE/ENDOPEPTIDASE AMPH"/>
    <property type="match status" value="1"/>
</dbReference>
<reference evidence="4" key="1">
    <citation type="submission" date="2016-10" db="EMBL/GenBank/DDBJ databases">
        <authorList>
            <person name="Varghese N."/>
            <person name="Submissions S."/>
        </authorList>
    </citation>
    <scope>NUCLEOTIDE SEQUENCE [LARGE SCALE GENOMIC DNA]</scope>
    <source>
        <strain evidence="4">DSM 3695</strain>
    </source>
</reference>
<dbReference type="InterPro" id="IPR001466">
    <property type="entry name" value="Beta-lactam-related"/>
</dbReference>
<dbReference type="RefSeq" id="WP_089891249.1">
    <property type="nucleotide sequence ID" value="NZ_FOJG01000001.1"/>
</dbReference>
<evidence type="ECO:0000256" key="1">
    <source>
        <dbReference type="SAM" id="SignalP"/>
    </source>
</evidence>
<protein>
    <submittedName>
        <fullName evidence="3">CubicO group peptidase, beta-lactamase class C family</fullName>
    </submittedName>
</protein>
<dbReference type="EMBL" id="FOJG01000001">
    <property type="protein sequence ID" value="SEW17555.1"/>
    <property type="molecule type" value="Genomic_DNA"/>
</dbReference>
<feature type="chain" id="PRO_5011617674" evidence="1">
    <location>
        <begin position="20"/>
        <end position="484"/>
    </location>
</feature>
<dbReference type="PANTHER" id="PTHR46825:SF12">
    <property type="entry name" value="PENICILLIN-BINDING PROTEIN 4"/>
    <property type="match status" value="1"/>
</dbReference>
<dbReference type="SUPFAM" id="SSF56601">
    <property type="entry name" value="beta-lactamase/transpeptidase-like"/>
    <property type="match status" value="1"/>
</dbReference>
<gene>
    <name evidence="3" type="ORF">SAMN04488122_0965</name>
</gene>
<evidence type="ECO:0000259" key="2">
    <source>
        <dbReference type="Pfam" id="PF00144"/>
    </source>
</evidence>
<keyword evidence="1" id="KW-0732">Signal</keyword>
<sequence>MLKSLLPGVLLAATLSVSAQDKIQQVENSLKPWVQVENAPAVGLNIYERMKAYNVPSVSIAVIDNGKIAWTKAYGLADVADKKPATPQTLYQAASISKSINAAGIMKLVEAGKLSLDKDIRSYLKTWTFPDNKFSKGQPITLRHLMNHTAGLSVHGFGGYEAGKPLPTINQILDGTPPSQSAKVEPVFKPGERMQYSGGGTTVIRKIIEDNINTDYAGLYQKLVFTPLKMTHSTFIQPLPASLAPNAATAYDSDGKPLKGRYHTYPELSPDGLWTTPSDLATYAIAMQQSLDSAKGSFLKPATVRQMLAPFSEKQQVGYGFFITEAGDQKFFGHGGSNDGFKCALYAGETNHQGVAVMINSDNGAIIDEIVNAVAEVYGWKRFYQPAIKKVITPSADSIAAYTGKYNIKAVGIGLEIISRNGVPGLTRSDRSTWEQLYFTDESRFFILSERFDLRFVRDRSGKVTGIEIRTGDQGFVADKVAAE</sequence>
<dbReference type="InterPro" id="IPR050491">
    <property type="entry name" value="AmpC-like"/>
</dbReference>
<keyword evidence="4" id="KW-1185">Reference proteome</keyword>
<proteinExistence type="predicted"/>
<evidence type="ECO:0000313" key="4">
    <source>
        <dbReference type="Proteomes" id="UP000199310"/>
    </source>
</evidence>
<dbReference type="Gene3D" id="3.40.710.10">
    <property type="entry name" value="DD-peptidase/beta-lactamase superfamily"/>
    <property type="match status" value="1"/>
</dbReference>
<dbReference type="Pfam" id="PF00144">
    <property type="entry name" value="Beta-lactamase"/>
    <property type="match status" value="1"/>
</dbReference>
<dbReference type="OrthoDB" id="9797709at2"/>
<evidence type="ECO:0000313" key="3">
    <source>
        <dbReference type="EMBL" id="SEW17555.1"/>
    </source>
</evidence>
<organism evidence="3 4">
    <name type="scientific">Chitinophaga arvensicola</name>
    <dbReference type="NCBI Taxonomy" id="29529"/>
    <lineage>
        <taxon>Bacteria</taxon>
        <taxon>Pseudomonadati</taxon>
        <taxon>Bacteroidota</taxon>
        <taxon>Chitinophagia</taxon>
        <taxon>Chitinophagales</taxon>
        <taxon>Chitinophagaceae</taxon>
        <taxon>Chitinophaga</taxon>
    </lineage>
</organism>
<dbReference type="AlphaFoldDB" id="A0A1I0PT58"/>